<feature type="transmembrane region" description="Helical" evidence="7">
    <location>
        <begin position="198"/>
        <end position="220"/>
    </location>
</feature>
<feature type="transmembrane region" description="Helical" evidence="7">
    <location>
        <begin position="232"/>
        <end position="254"/>
    </location>
</feature>
<feature type="domain" description="Major facilitator superfamily (MFS) profile" evidence="8">
    <location>
        <begin position="108"/>
        <end position="488"/>
    </location>
</feature>
<feature type="transmembrane region" description="Helical" evidence="7">
    <location>
        <begin position="107"/>
        <end position="133"/>
    </location>
</feature>
<dbReference type="GO" id="GO:0022857">
    <property type="term" value="F:transmembrane transporter activity"/>
    <property type="evidence" value="ECO:0007669"/>
    <property type="project" value="InterPro"/>
</dbReference>
<dbReference type="GO" id="GO:0005886">
    <property type="term" value="C:plasma membrane"/>
    <property type="evidence" value="ECO:0007669"/>
    <property type="project" value="UniProtKB-SubCell"/>
</dbReference>
<feature type="transmembrane region" description="Helical" evidence="7">
    <location>
        <begin position="174"/>
        <end position="192"/>
    </location>
</feature>
<feature type="transmembrane region" description="Helical" evidence="7">
    <location>
        <begin position="139"/>
        <end position="162"/>
    </location>
</feature>
<dbReference type="InterPro" id="IPR054480">
    <property type="entry name" value="AHAS_small-like_ACT"/>
</dbReference>
<organism evidence="10 11">
    <name type="scientific">Niallia circulans</name>
    <name type="common">Bacillus circulans</name>
    <dbReference type="NCBI Taxonomy" id="1397"/>
    <lineage>
        <taxon>Bacteria</taxon>
        <taxon>Bacillati</taxon>
        <taxon>Bacillota</taxon>
        <taxon>Bacilli</taxon>
        <taxon>Bacillales</taxon>
        <taxon>Bacillaceae</taxon>
        <taxon>Niallia</taxon>
    </lineage>
</organism>
<evidence type="ECO:0000313" key="10">
    <source>
        <dbReference type="EMBL" id="TRZ35945.1"/>
    </source>
</evidence>
<evidence type="ECO:0000259" key="8">
    <source>
        <dbReference type="PROSITE" id="PS50850"/>
    </source>
</evidence>
<dbReference type="EMBL" id="RIBP01000004">
    <property type="protein sequence ID" value="TRZ35945.1"/>
    <property type="molecule type" value="Genomic_DNA"/>
</dbReference>
<evidence type="ECO:0000256" key="3">
    <source>
        <dbReference type="ARBA" id="ARBA00022475"/>
    </source>
</evidence>
<evidence type="ECO:0000256" key="6">
    <source>
        <dbReference type="ARBA" id="ARBA00023136"/>
    </source>
</evidence>
<dbReference type="InterPro" id="IPR002912">
    <property type="entry name" value="ACT_dom"/>
</dbReference>
<dbReference type="PROSITE" id="PS51671">
    <property type="entry name" value="ACT"/>
    <property type="match status" value="1"/>
</dbReference>
<evidence type="ECO:0000256" key="7">
    <source>
        <dbReference type="SAM" id="Phobius"/>
    </source>
</evidence>
<dbReference type="RefSeq" id="WP_185764490.1">
    <property type="nucleotide sequence ID" value="NZ_RIBP01000004.1"/>
</dbReference>
<evidence type="ECO:0000259" key="9">
    <source>
        <dbReference type="PROSITE" id="PS51671"/>
    </source>
</evidence>
<dbReference type="AlphaFoldDB" id="A0A553SG30"/>
<evidence type="ECO:0000256" key="5">
    <source>
        <dbReference type="ARBA" id="ARBA00022989"/>
    </source>
</evidence>
<keyword evidence="4 7" id="KW-0812">Transmembrane</keyword>
<dbReference type="SUPFAM" id="SSF103473">
    <property type="entry name" value="MFS general substrate transporter"/>
    <property type="match status" value="1"/>
</dbReference>
<keyword evidence="5 7" id="KW-1133">Transmembrane helix</keyword>
<dbReference type="PANTHER" id="PTHR23517:SF13">
    <property type="entry name" value="MAJOR FACILITATOR SUPERFAMILY MFS_1"/>
    <property type="match status" value="1"/>
</dbReference>
<keyword evidence="3" id="KW-1003">Cell membrane</keyword>
<dbReference type="InterPro" id="IPR036259">
    <property type="entry name" value="MFS_trans_sf"/>
</dbReference>
<evidence type="ECO:0000256" key="2">
    <source>
        <dbReference type="ARBA" id="ARBA00022448"/>
    </source>
</evidence>
<evidence type="ECO:0000313" key="11">
    <source>
        <dbReference type="Proteomes" id="UP000319837"/>
    </source>
</evidence>
<dbReference type="PROSITE" id="PS50850">
    <property type="entry name" value="MFS"/>
    <property type="match status" value="1"/>
</dbReference>
<comment type="subcellular location">
    <subcellularLocation>
        <location evidence="1">Cell membrane</location>
        <topology evidence="1">Multi-pass membrane protein</topology>
    </subcellularLocation>
</comment>
<dbReference type="InterPro" id="IPR045865">
    <property type="entry name" value="ACT-like_dom_sf"/>
</dbReference>
<dbReference type="PROSITE" id="PS00216">
    <property type="entry name" value="SUGAR_TRANSPORT_1"/>
    <property type="match status" value="1"/>
</dbReference>
<protein>
    <submittedName>
        <fullName evidence="10">MFS transporter</fullName>
    </submittedName>
</protein>
<dbReference type="InterPro" id="IPR011701">
    <property type="entry name" value="MFS"/>
</dbReference>
<dbReference type="InterPro" id="IPR050171">
    <property type="entry name" value="MFS_Transporters"/>
</dbReference>
<proteinExistence type="predicted"/>
<feature type="domain" description="ACT" evidence="9">
    <location>
        <begin position="6"/>
        <end position="78"/>
    </location>
</feature>
<feature type="transmembrane region" description="Helical" evidence="7">
    <location>
        <begin position="433"/>
        <end position="455"/>
    </location>
</feature>
<dbReference type="InterPro" id="IPR020846">
    <property type="entry name" value="MFS_dom"/>
</dbReference>
<feature type="transmembrane region" description="Helical" evidence="7">
    <location>
        <begin position="305"/>
        <end position="330"/>
    </location>
</feature>
<reference evidence="11" key="1">
    <citation type="submission" date="2018-10" db="EMBL/GenBank/DDBJ databases">
        <title>FDA dAtabase for Regulatory Grade micrObial Sequences (FDA-ARGOS): Supporting development and validation of Infectious Disease Dx tests.</title>
        <authorList>
            <person name="Minogue T."/>
            <person name="Wolcott M."/>
            <person name="Wasieloski L."/>
            <person name="Aguilar W."/>
            <person name="Moore D."/>
            <person name="Tallon L."/>
            <person name="Sadzewicz L."/>
            <person name="Sengamalay N."/>
            <person name="Ott S."/>
            <person name="Godinez A."/>
            <person name="Nagaraj S."/>
            <person name="Vavikolanu K."/>
            <person name="Vyas G."/>
            <person name="Nadendla S."/>
            <person name="George J."/>
            <person name="Sichtig H."/>
        </authorList>
    </citation>
    <scope>NUCLEOTIDE SEQUENCE [LARGE SCALE GENOMIC DNA]</scope>
    <source>
        <strain evidence="11">FDAARGOS_343</strain>
    </source>
</reference>
<dbReference type="Gene3D" id="3.30.70.260">
    <property type="match status" value="1"/>
</dbReference>
<keyword evidence="2" id="KW-0813">Transport</keyword>
<feature type="transmembrane region" description="Helical" evidence="7">
    <location>
        <begin position="467"/>
        <end position="484"/>
    </location>
</feature>
<dbReference type="Proteomes" id="UP000319837">
    <property type="component" value="Unassembled WGS sequence"/>
</dbReference>
<dbReference type="Gene3D" id="1.20.1250.20">
    <property type="entry name" value="MFS general substrate transporter like domains"/>
    <property type="match status" value="1"/>
</dbReference>
<feature type="transmembrane region" description="Helical" evidence="7">
    <location>
        <begin position="342"/>
        <end position="363"/>
    </location>
</feature>
<feature type="transmembrane region" description="Helical" evidence="7">
    <location>
        <begin position="399"/>
        <end position="421"/>
    </location>
</feature>
<dbReference type="Pfam" id="PF22629">
    <property type="entry name" value="ACT_AHAS_ss"/>
    <property type="match status" value="1"/>
</dbReference>
<evidence type="ECO:0000256" key="4">
    <source>
        <dbReference type="ARBA" id="ARBA00022692"/>
    </source>
</evidence>
<accession>A0A553SG30</accession>
<feature type="transmembrane region" description="Helical" evidence="7">
    <location>
        <begin position="375"/>
        <end position="393"/>
    </location>
</feature>
<gene>
    <name evidence="10" type="ORF">CEQ21_10000</name>
</gene>
<dbReference type="PANTHER" id="PTHR23517">
    <property type="entry name" value="RESISTANCE PROTEIN MDTM, PUTATIVE-RELATED-RELATED"/>
    <property type="match status" value="1"/>
</dbReference>
<keyword evidence="6 7" id="KW-0472">Membrane</keyword>
<comment type="caution">
    <text evidence="10">The sequence shown here is derived from an EMBL/GenBank/DDBJ whole genome shotgun (WGS) entry which is preliminary data.</text>
</comment>
<dbReference type="InterPro" id="IPR005829">
    <property type="entry name" value="Sugar_transporter_CS"/>
</dbReference>
<dbReference type="Pfam" id="PF07690">
    <property type="entry name" value="MFS_1"/>
    <property type="match status" value="1"/>
</dbReference>
<evidence type="ECO:0000256" key="1">
    <source>
        <dbReference type="ARBA" id="ARBA00004651"/>
    </source>
</evidence>
<sequence length="491" mass="53083">MASDYRISMLVIDQPGVLARISNLFGAHEVNIESIQTKKYKETTRIRIASNAEEHQVQNLIVGLQGLMDVVDIDASAIARSAFQQRLMQRTSSIQVMREQRTLSKKMSFWLVACCLFLTLFGTNIPASLYTLYRQEWGLSSGMITLVFAIYAFTVIPAIMVAGQLSDQIGRKKVLIPGILFSIIGTACFTIADGLGMLLLARLFQGLSVGILNGVAVAALTELDEKRDKKKTALICALAVTLGNAIGPILSGLLGDFAPFPLRLSYYAHLLFILPCFAALFFLNENVRPGLQPVKLKKPYVPKSMLKSFILASITSFLAWSIISMFMSLIPANLSSFTQVHSLTISGIVVALGLIAAAANQILLKQFSLRTMITIGYILLALGLILLVITLAAKSLVLLLISAVLIGGGNGPAYAGSLALINERSPSKTKGNIVSTFFVITYLGVSLPVIGLGFLSQALGVSGAVNLYVLIIGILMLLTIMFGLKERKNIF</sequence>
<feature type="transmembrane region" description="Helical" evidence="7">
    <location>
        <begin position="266"/>
        <end position="284"/>
    </location>
</feature>
<dbReference type="SUPFAM" id="SSF55021">
    <property type="entry name" value="ACT-like"/>
    <property type="match status" value="1"/>
</dbReference>
<name>A0A553SG30_NIACI</name>